<evidence type="ECO:0000256" key="3">
    <source>
        <dbReference type="ARBA" id="ARBA00022475"/>
    </source>
</evidence>
<comment type="catalytic activity">
    <reaction evidence="9">
        <text>N-terminal S-1,2-diacyl-sn-glyceryl-L-cysteinyl-[lipoprotein] + a glycerophospholipid = N-acyl-S-1,2-diacyl-sn-glyceryl-L-cysteinyl-[lipoprotein] + a 2-acyl-sn-glycero-3-phospholipid + H(+)</text>
        <dbReference type="Rhea" id="RHEA:48228"/>
        <dbReference type="Rhea" id="RHEA-COMP:14681"/>
        <dbReference type="Rhea" id="RHEA-COMP:14684"/>
        <dbReference type="ChEBI" id="CHEBI:15378"/>
        <dbReference type="ChEBI" id="CHEBI:136912"/>
        <dbReference type="ChEBI" id="CHEBI:140656"/>
        <dbReference type="ChEBI" id="CHEBI:140657"/>
        <dbReference type="ChEBI" id="CHEBI:140660"/>
        <dbReference type="EC" id="2.3.1.269"/>
    </reaction>
</comment>
<dbReference type="InterPro" id="IPR003010">
    <property type="entry name" value="C-N_Hydrolase"/>
</dbReference>
<dbReference type="Proteomes" id="UP000886602">
    <property type="component" value="Unassembled WGS sequence"/>
</dbReference>
<evidence type="ECO:0000256" key="4">
    <source>
        <dbReference type="ARBA" id="ARBA00022679"/>
    </source>
</evidence>
<dbReference type="NCBIfam" id="TIGR00546">
    <property type="entry name" value="lnt"/>
    <property type="match status" value="1"/>
</dbReference>
<feature type="transmembrane region" description="Helical" evidence="9">
    <location>
        <begin position="173"/>
        <end position="193"/>
    </location>
</feature>
<protein>
    <recommendedName>
        <fullName evidence="9">Apolipoprotein N-acyltransferase</fullName>
        <shortName evidence="9">ALP N-acyltransferase</shortName>
        <ecNumber evidence="9">2.3.1.269</ecNumber>
    </recommendedName>
</protein>
<dbReference type="GO" id="GO:0016410">
    <property type="term" value="F:N-acyltransferase activity"/>
    <property type="evidence" value="ECO:0007669"/>
    <property type="project" value="UniProtKB-UniRule"/>
</dbReference>
<comment type="similarity">
    <text evidence="2 9">Belongs to the CN hydrolase family. Apolipoprotein N-acyltransferase subfamily.</text>
</comment>
<dbReference type="EMBL" id="JADJNC010000016">
    <property type="protein sequence ID" value="MBK7423589.1"/>
    <property type="molecule type" value="Genomic_DNA"/>
</dbReference>
<evidence type="ECO:0000256" key="9">
    <source>
        <dbReference type="HAMAP-Rule" id="MF_01148"/>
    </source>
</evidence>
<evidence type="ECO:0000256" key="7">
    <source>
        <dbReference type="ARBA" id="ARBA00023136"/>
    </source>
</evidence>
<evidence type="ECO:0000256" key="8">
    <source>
        <dbReference type="ARBA" id="ARBA00023315"/>
    </source>
</evidence>
<keyword evidence="6 9" id="KW-1133">Transmembrane helix</keyword>
<feature type="transmembrane region" description="Helical" evidence="9">
    <location>
        <begin position="95"/>
        <end position="119"/>
    </location>
</feature>
<evidence type="ECO:0000256" key="1">
    <source>
        <dbReference type="ARBA" id="ARBA00004651"/>
    </source>
</evidence>
<dbReference type="GO" id="GO:0042158">
    <property type="term" value="P:lipoprotein biosynthetic process"/>
    <property type="evidence" value="ECO:0007669"/>
    <property type="project" value="UniProtKB-UniRule"/>
</dbReference>
<proteinExistence type="inferred from homology"/>
<dbReference type="Pfam" id="PF00795">
    <property type="entry name" value="CN_hydrolase"/>
    <property type="match status" value="1"/>
</dbReference>
<feature type="domain" description="CN hydrolase" evidence="10">
    <location>
        <begin position="251"/>
        <end position="485"/>
    </location>
</feature>
<dbReference type="InterPro" id="IPR004563">
    <property type="entry name" value="Apolipo_AcylTrfase"/>
</dbReference>
<sequence>MIRAESFTLRLVFALLLGAASVPAYAPLGWFALLWLTLGGLFALLGLAANDRQGKFRDALNGALIGAAFGFGLFITGVSWVYVSLSTFGGMPAPVAALATFLFCCVLALFPALAGALIVRFSPTGWWQRCLFFAALWALAEWLRGWVLTGFPWLAVGYSQVPPSPLAGFAPLLGVYGVSLLTVLVAALICEVFRRWMSVEPCPVSRWPLATLRWCPALPIVLVGLLLAAGSLLREVRWTAPQGAPISVALLQGNVPQDLKWRPEKFNESLRIYYRLAYDNPAQLTVLPETALPAFLGQVPPEYLDELKKLAERQHGDMLLGISISDGTQYTNSAISLGQSATQRYSKSHLVPFGEFVPPGFAWFLAMANIPMSDFTPGAQTQAPMNIAGQKVAVNICYEDAFGEEIIRALPEATLLVNLSNVAWFGDSLAPAQHLQIAQMRALESGRMMLRATNTGMTAIIGADGQVQAVLKPFTRAALRGEVQAYTGATPYVRAGNWPVIVLALLLIAGFCRRKAVS</sequence>
<dbReference type="PANTHER" id="PTHR38686">
    <property type="entry name" value="APOLIPOPROTEIN N-ACYLTRANSFERASE"/>
    <property type="match status" value="1"/>
</dbReference>
<evidence type="ECO:0000256" key="6">
    <source>
        <dbReference type="ARBA" id="ARBA00022989"/>
    </source>
</evidence>
<accession>A0A9D7IHE8</accession>
<comment type="subcellular location">
    <subcellularLocation>
        <location evidence="1 9">Cell membrane</location>
        <topology evidence="1 9">Multi-pass membrane protein</topology>
    </subcellularLocation>
</comment>
<dbReference type="InterPro" id="IPR036526">
    <property type="entry name" value="C-N_Hydrolase_sf"/>
</dbReference>
<dbReference type="AlphaFoldDB" id="A0A9D7IHE8"/>
<feature type="transmembrane region" description="Helical" evidence="9">
    <location>
        <begin position="7"/>
        <end position="26"/>
    </location>
</feature>
<organism evidence="11 12">
    <name type="scientific">Candidatus Propionivibrio dominans</name>
    <dbReference type="NCBI Taxonomy" id="2954373"/>
    <lineage>
        <taxon>Bacteria</taxon>
        <taxon>Pseudomonadati</taxon>
        <taxon>Pseudomonadota</taxon>
        <taxon>Betaproteobacteria</taxon>
        <taxon>Rhodocyclales</taxon>
        <taxon>Rhodocyclaceae</taxon>
        <taxon>Propionivibrio</taxon>
    </lineage>
</organism>
<dbReference type="EC" id="2.3.1.269" evidence="9"/>
<keyword evidence="5 9" id="KW-0812">Transmembrane</keyword>
<feature type="transmembrane region" description="Helical" evidence="9">
    <location>
        <begin position="214"/>
        <end position="233"/>
    </location>
</feature>
<evidence type="ECO:0000256" key="5">
    <source>
        <dbReference type="ARBA" id="ARBA00022692"/>
    </source>
</evidence>
<evidence type="ECO:0000313" key="11">
    <source>
        <dbReference type="EMBL" id="MBK7423589.1"/>
    </source>
</evidence>
<keyword evidence="8 9" id="KW-0012">Acyltransferase</keyword>
<feature type="transmembrane region" description="Helical" evidence="9">
    <location>
        <begin position="131"/>
        <end position="153"/>
    </location>
</feature>
<keyword evidence="3 9" id="KW-1003">Cell membrane</keyword>
<dbReference type="PROSITE" id="PS50263">
    <property type="entry name" value="CN_HYDROLASE"/>
    <property type="match status" value="1"/>
</dbReference>
<evidence type="ECO:0000313" key="12">
    <source>
        <dbReference type="Proteomes" id="UP000886602"/>
    </source>
</evidence>
<dbReference type="HAMAP" id="MF_01148">
    <property type="entry name" value="Lnt"/>
    <property type="match status" value="1"/>
</dbReference>
<comment type="caution">
    <text evidence="11">The sequence shown here is derived from an EMBL/GenBank/DDBJ whole genome shotgun (WGS) entry which is preliminary data.</text>
</comment>
<comment type="pathway">
    <text evidence="9">Protein modification; lipoprotein biosynthesis (N-acyl transfer).</text>
</comment>
<feature type="transmembrane region" description="Helical" evidence="9">
    <location>
        <begin position="62"/>
        <end position="83"/>
    </location>
</feature>
<dbReference type="InterPro" id="IPR045378">
    <property type="entry name" value="LNT_N"/>
</dbReference>
<dbReference type="GO" id="GO:0005886">
    <property type="term" value="C:plasma membrane"/>
    <property type="evidence" value="ECO:0007669"/>
    <property type="project" value="UniProtKB-SubCell"/>
</dbReference>
<feature type="transmembrane region" description="Helical" evidence="9">
    <location>
        <begin position="32"/>
        <end position="50"/>
    </location>
</feature>
<name>A0A9D7IHE8_9RHOO</name>
<dbReference type="Gene3D" id="3.60.110.10">
    <property type="entry name" value="Carbon-nitrogen hydrolase"/>
    <property type="match status" value="1"/>
</dbReference>
<reference evidence="11" key="1">
    <citation type="submission" date="2020-10" db="EMBL/GenBank/DDBJ databases">
        <title>Connecting structure to function with the recovery of over 1000 high-quality activated sludge metagenome-assembled genomes encoding full-length rRNA genes using long-read sequencing.</title>
        <authorList>
            <person name="Singleton C.M."/>
            <person name="Petriglieri F."/>
            <person name="Kristensen J.M."/>
            <person name="Kirkegaard R.H."/>
            <person name="Michaelsen T.Y."/>
            <person name="Andersen M.H."/>
            <person name="Karst S.M."/>
            <person name="Dueholm M.S."/>
            <person name="Nielsen P.H."/>
            <person name="Albertsen M."/>
        </authorList>
    </citation>
    <scope>NUCLEOTIDE SEQUENCE</scope>
    <source>
        <strain evidence="11">EsbW_18-Q3-R4-48_MAXAC.044</strain>
    </source>
</reference>
<dbReference type="CDD" id="cd07571">
    <property type="entry name" value="ALP_N-acyl_transferase"/>
    <property type="match status" value="1"/>
</dbReference>
<keyword evidence="4 9" id="KW-0808">Transferase</keyword>
<dbReference type="Pfam" id="PF20154">
    <property type="entry name" value="LNT_N"/>
    <property type="match status" value="1"/>
</dbReference>
<dbReference type="PANTHER" id="PTHR38686:SF1">
    <property type="entry name" value="APOLIPOPROTEIN N-ACYLTRANSFERASE"/>
    <property type="match status" value="1"/>
</dbReference>
<comment type="function">
    <text evidence="9">Catalyzes the phospholipid dependent N-acylation of the N-terminal cysteine of apolipoprotein, the last step in lipoprotein maturation.</text>
</comment>
<dbReference type="SUPFAM" id="SSF56317">
    <property type="entry name" value="Carbon-nitrogen hydrolase"/>
    <property type="match status" value="1"/>
</dbReference>
<evidence type="ECO:0000256" key="2">
    <source>
        <dbReference type="ARBA" id="ARBA00010065"/>
    </source>
</evidence>
<gene>
    <name evidence="9 11" type="primary">lnt</name>
    <name evidence="11" type="ORF">IPJ48_11075</name>
</gene>
<evidence type="ECO:0000259" key="10">
    <source>
        <dbReference type="PROSITE" id="PS50263"/>
    </source>
</evidence>
<keyword evidence="7 9" id="KW-0472">Membrane</keyword>